<protein>
    <recommendedName>
        <fullName evidence="3">Cyclic lactone autoinducer peptide</fullName>
    </recommendedName>
</protein>
<accession>U4R5Y5</accession>
<dbReference type="NCBIfam" id="TIGR04223">
    <property type="entry name" value="quorum_AgrD"/>
    <property type="match status" value="1"/>
</dbReference>
<evidence type="ECO:0000313" key="2">
    <source>
        <dbReference type="Proteomes" id="UP000016860"/>
    </source>
</evidence>
<dbReference type="Proteomes" id="UP000016860">
    <property type="component" value="Unassembled WGS sequence"/>
</dbReference>
<evidence type="ECO:0000313" key="1">
    <source>
        <dbReference type="EMBL" id="EPR14110.1"/>
    </source>
</evidence>
<dbReference type="EMBL" id="ATAY01000007">
    <property type="protein sequence ID" value="EPR14110.1"/>
    <property type="molecule type" value="Genomic_DNA"/>
</dbReference>
<evidence type="ECO:0008006" key="3">
    <source>
        <dbReference type="Google" id="ProtNLM"/>
    </source>
</evidence>
<dbReference type="PATRIC" id="fig|1330534.3.peg.249"/>
<dbReference type="PROSITE" id="PS51257">
    <property type="entry name" value="PROKAR_LIPOPROTEIN"/>
    <property type="match status" value="1"/>
</dbReference>
<dbReference type="InterPro" id="IPR009229">
    <property type="entry name" value="AgrD"/>
</dbReference>
<dbReference type="OrthoDB" id="1740007at2"/>
<proteinExistence type="predicted"/>
<sequence>MKGKIKLLVLTVLSLIGVFAATASAGACWFWSYYQKECPKSLLK</sequence>
<name>U4R5Y5_9FIRM</name>
<gene>
    <name evidence="1" type="ORF">L323_01225</name>
</gene>
<comment type="caution">
    <text evidence="1">The sequence shown here is derived from an EMBL/GenBank/DDBJ whole genome shotgun (WGS) entry which is preliminary data.</text>
</comment>
<organism evidence="1 2">
    <name type="scientific">Ruminiclostridium papyrosolvens C7</name>
    <dbReference type="NCBI Taxonomy" id="1330534"/>
    <lineage>
        <taxon>Bacteria</taxon>
        <taxon>Bacillati</taxon>
        <taxon>Bacillota</taxon>
        <taxon>Clostridia</taxon>
        <taxon>Eubacteriales</taxon>
        <taxon>Oscillospiraceae</taxon>
        <taxon>Ruminiclostridium</taxon>
    </lineage>
</organism>
<dbReference type="RefSeq" id="WP_014314060.1">
    <property type="nucleotide sequence ID" value="NZ_ATAY01000007.1"/>
</dbReference>
<dbReference type="AlphaFoldDB" id="U4R5Y5"/>
<reference evidence="1 2" key="1">
    <citation type="journal article" date="2013" name="Genome Announc.">
        <title>Draft Genome Sequence of the Cellulolytic Bacterium Clostridium papyrosolvens C7 (ATCC 700395).</title>
        <authorList>
            <person name="Zepeda V."/>
            <person name="Dassa B."/>
            <person name="Borovok I."/>
            <person name="Lamed R."/>
            <person name="Bayer E.A."/>
            <person name="Cate J.H."/>
        </authorList>
    </citation>
    <scope>NUCLEOTIDE SEQUENCE [LARGE SCALE GENOMIC DNA]</scope>
    <source>
        <strain evidence="1 2">C7</strain>
    </source>
</reference>